<dbReference type="eggNOG" id="COG0318">
    <property type="taxonomic scope" value="Bacteria"/>
</dbReference>
<dbReference type="CDD" id="cd04433">
    <property type="entry name" value="AFD_class_I"/>
    <property type="match status" value="1"/>
</dbReference>
<dbReference type="InterPro" id="IPR000873">
    <property type="entry name" value="AMP-dep_synth/lig_dom"/>
</dbReference>
<dbReference type="Pfam" id="PF00501">
    <property type="entry name" value="AMP-binding"/>
    <property type="match status" value="1"/>
</dbReference>
<sequence>MSAGKDNSAQGAAQPQSLPELLDYCAQRYGDDPAIRAEGLTLSFRELQAAAADMARGLLTAGVGKGSRVALLAGNTPFWIVSFFASAQVGALTIPISTLASPGELAHILRHSDAHLLLAERTYVGRDYGQLIERALPSLSQAVGGGPLRLHEVPYLRSIWLDDPAGLEWAGDTGALIAAGKSDKALDEAFLAGIKEGIHPSDDGVIIYTSGSTALPKAVVHGHGSMARHAQVLADNHFPTPGHDVLCVLPMFWVGGLSMLLETFINGGSIVLPAGVSPQSVATALQKLGADMLHGWHAQLKTVRDLMLEQGADIEGIRNLRTERLPDGTPRPPDLVPNSLGMTESFGPHCASPVGTLLPEDRRGAFGPPIGTGDRRVVNPDTGEVLEPGQVGELQLRGGALMKGYYKRERSETFTPDGYFATNDLVRIEPDGHMYFSGRLGDMLKTKGANVSRLEVESALRGLDGVREVVVCGLPDPELGDRVVAAVAPAADATLDEAAMKAALSERLPAYKIPTDIVVIDHDDFLWTPSGKIRIADMAQLIAGRIGHSA</sequence>
<feature type="domain" description="AMP-dependent synthetase/ligase" evidence="1">
    <location>
        <begin position="25"/>
        <end position="406"/>
    </location>
</feature>
<accession>G6ED52</accession>
<dbReference type="Pfam" id="PF13193">
    <property type="entry name" value="AMP-binding_C"/>
    <property type="match status" value="1"/>
</dbReference>
<dbReference type="Proteomes" id="UP000004030">
    <property type="component" value="Unassembled WGS sequence"/>
</dbReference>
<dbReference type="AlphaFoldDB" id="G6ED52"/>
<dbReference type="OrthoDB" id="9803968at2"/>
<evidence type="ECO:0000313" key="4">
    <source>
        <dbReference type="Proteomes" id="UP000004030"/>
    </source>
</evidence>
<dbReference type="InterPro" id="IPR042099">
    <property type="entry name" value="ANL_N_sf"/>
</dbReference>
<dbReference type="SUPFAM" id="SSF56801">
    <property type="entry name" value="Acetyl-CoA synthetase-like"/>
    <property type="match status" value="1"/>
</dbReference>
<proteinExistence type="predicted"/>
<dbReference type="InterPro" id="IPR050237">
    <property type="entry name" value="ATP-dep_AMP-bd_enzyme"/>
</dbReference>
<evidence type="ECO:0000313" key="3">
    <source>
        <dbReference type="EMBL" id="EHJ60764.1"/>
    </source>
</evidence>
<dbReference type="Gene3D" id="3.40.50.12780">
    <property type="entry name" value="N-terminal domain of ligase-like"/>
    <property type="match status" value="1"/>
</dbReference>
<evidence type="ECO:0000259" key="1">
    <source>
        <dbReference type="Pfam" id="PF00501"/>
    </source>
</evidence>
<protein>
    <recommendedName>
        <fullName evidence="5">AMP-dependent synthetase and ligase</fullName>
    </recommendedName>
</protein>
<dbReference type="EMBL" id="AGFM01000031">
    <property type="protein sequence ID" value="EHJ60764.1"/>
    <property type="molecule type" value="Genomic_DNA"/>
</dbReference>
<dbReference type="RefSeq" id="WP_007013188.1">
    <property type="nucleotide sequence ID" value="NZ_AGFM01000031.1"/>
</dbReference>
<evidence type="ECO:0000259" key="2">
    <source>
        <dbReference type="Pfam" id="PF13193"/>
    </source>
</evidence>
<comment type="caution">
    <text evidence="3">The sequence shown here is derived from an EMBL/GenBank/DDBJ whole genome shotgun (WGS) entry which is preliminary data.</text>
</comment>
<name>G6ED52_9SPHN</name>
<organism evidence="3 4">
    <name type="scientific">Novosphingobium pentaromativorans US6-1</name>
    <dbReference type="NCBI Taxonomy" id="1088721"/>
    <lineage>
        <taxon>Bacteria</taxon>
        <taxon>Pseudomonadati</taxon>
        <taxon>Pseudomonadota</taxon>
        <taxon>Alphaproteobacteria</taxon>
        <taxon>Sphingomonadales</taxon>
        <taxon>Sphingomonadaceae</taxon>
        <taxon>Novosphingobium</taxon>
    </lineage>
</organism>
<dbReference type="InterPro" id="IPR045851">
    <property type="entry name" value="AMP-bd_C_sf"/>
</dbReference>
<keyword evidence="4" id="KW-1185">Reference proteome</keyword>
<dbReference type="Gene3D" id="3.30.300.30">
    <property type="match status" value="1"/>
</dbReference>
<evidence type="ECO:0008006" key="5">
    <source>
        <dbReference type="Google" id="ProtNLM"/>
    </source>
</evidence>
<dbReference type="PATRIC" id="fig|1088721.3.peg.2252"/>
<dbReference type="PANTHER" id="PTHR43767:SF1">
    <property type="entry name" value="NONRIBOSOMAL PEPTIDE SYNTHASE PES1 (EUROFUNG)-RELATED"/>
    <property type="match status" value="1"/>
</dbReference>
<gene>
    <name evidence="3" type="ORF">NSU_2273</name>
</gene>
<reference evidence="3 4" key="1">
    <citation type="journal article" date="2012" name="J. Bacteriol.">
        <title>Genome sequence of benzo(a)pyrene-degrading bacterium Novosphingobium pentaromativorans US6-1.</title>
        <authorList>
            <person name="Luo Y.R."/>
            <person name="Kang S.G."/>
            <person name="Kim S.J."/>
            <person name="Kim M.R."/>
            <person name="Li N."/>
            <person name="Lee J.H."/>
            <person name="Kwon K.K."/>
        </authorList>
    </citation>
    <scope>NUCLEOTIDE SEQUENCE [LARGE SCALE GENOMIC DNA]</scope>
    <source>
        <strain evidence="3 4">US6-1</strain>
    </source>
</reference>
<dbReference type="InterPro" id="IPR025110">
    <property type="entry name" value="AMP-bd_C"/>
</dbReference>
<feature type="domain" description="AMP-binding enzyme C-terminal" evidence="2">
    <location>
        <begin position="455"/>
        <end position="532"/>
    </location>
</feature>
<dbReference type="PANTHER" id="PTHR43767">
    <property type="entry name" value="LONG-CHAIN-FATTY-ACID--COA LIGASE"/>
    <property type="match status" value="1"/>
</dbReference>
<dbReference type="GO" id="GO:0016878">
    <property type="term" value="F:acid-thiol ligase activity"/>
    <property type="evidence" value="ECO:0007669"/>
    <property type="project" value="UniProtKB-ARBA"/>
</dbReference>